<proteinExistence type="predicted"/>
<dbReference type="EMBL" id="JBICRM010000016">
    <property type="protein sequence ID" value="MFG1706682.1"/>
    <property type="molecule type" value="Genomic_DNA"/>
</dbReference>
<dbReference type="PROSITE" id="PS50943">
    <property type="entry name" value="HTH_CROC1"/>
    <property type="match status" value="1"/>
</dbReference>
<evidence type="ECO:0000259" key="1">
    <source>
        <dbReference type="PROSITE" id="PS50943"/>
    </source>
</evidence>
<dbReference type="RefSeq" id="WP_393169754.1">
    <property type="nucleotide sequence ID" value="NZ_JBICRM010000016.1"/>
</dbReference>
<dbReference type="SUPFAM" id="SSF47413">
    <property type="entry name" value="lambda repressor-like DNA-binding domains"/>
    <property type="match status" value="1"/>
</dbReference>
<gene>
    <name evidence="2" type="ORF">ACFLIM_26185</name>
</gene>
<protein>
    <submittedName>
        <fullName evidence="2">Helix-turn-helix domain-containing protein</fullName>
    </submittedName>
</protein>
<evidence type="ECO:0000313" key="2">
    <source>
        <dbReference type="EMBL" id="MFG1706682.1"/>
    </source>
</evidence>
<dbReference type="SMART" id="SM00530">
    <property type="entry name" value="HTH_XRE"/>
    <property type="match status" value="1"/>
</dbReference>
<keyword evidence="3" id="KW-1185">Reference proteome</keyword>
<reference evidence="2 3" key="1">
    <citation type="submission" date="2024-10" db="EMBL/GenBank/DDBJ databases">
        <authorList>
            <person name="Topkara A.R."/>
            <person name="Saygin H."/>
        </authorList>
    </citation>
    <scope>NUCLEOTIDE SEQUENCE [LARGE SCALE GENOMIC DNA]</scope>
    <source>
        <strain evidence="2 3">M3C6</strain>
    </source>
</reference>
<dbReference type="Pfam" id="PF13560">
    <property type="entry name" value="HTH_31"/>
    <property type="match status" value="1"/>
</dbReference>
<comment type="caution">
    <text evidence="2">The sequence shown here is derived from an EMBL/GenBank/DDBJ whole genome shotgun (WGS) entry which is preliminary data.</text>
</comment>
<dbReference type="InterPro" id="IPR010982">
    <property type="entry name" value="Lambda_DNA-bd_dom_sf"/>
</dbReference>
<accession>A0ABW7AH46</accession>
<dbReference type="Proteomes" id="UP001603978">
    <property type="component" value="Unassembled WGS sequence"/>
</dbReference>
<dbReference type="InterPro" id="IPR001387">
    <property type="entry name" value="Cro/C1-type_HTH"/>
</dbReference>
<name>A0ABW7AH46_9ACTN</name>
<feature type="domain" description="HTH cro/C1-type" evidence="1">
    <location>
        <begin position="11"/>
        <end position="71"/>
    </location>
</feature>
<evidence type="ECO:0000313" key="3">
    <source>
        <dbReference type="Proteomes" id="UP001603978"/>
    </source>
</evidence>
<organism evidence="2 3">
    <name type="scientific">Nonomuraea marmarensis</name>
    <dbReference type="NCBI Taxonomy" id="3351344"/>
    <lineage>
        <taxon>Bacteria</taxon>
        <taxon>Bacillati</taxon>
        <taxon>Actinomycetota</taxon>
        <taxon>Actinomycetes</taxon>
        <taxon>Streptosporangiales</taxon>
        <taxon>Streptosporangiaceae</taxon>
        <taxon>Nonomuraea</taxon>
    </lineage>
</organism>
<dbReference type="Gene3D" id="1.10.260.40">
    <property type="entry name" value="lambda repressor-like DNA-binding domains"/>
    <property type="match status" value="1"/>
</dbReference>
<sequence>MRVEEAIGRQIARLRTERRLSLTELGEALGRYLDRPWSRQAVHQAERGRRSFTAAELTALALVLDTSVPVLFRAEDDGIELPGRAVSPEEYRGILLNRERDMPLDGVEELIIALHDIGEVLSRPALARLVRIARVADQVARP</sequence>